<sequence>MSEVAVPESPALEEFGPRSRVRITKPSEVPGAVVLSLTTPASWDDFQGFLKAVEALQGDGFVVRSVESSYKLFRVWLRREEDE</sequence>
<organism evidence="1 2">
    <name type="scientific">Thermococcus guaymasensis DSM 11113</name>
    <dbReference type="NCBI Taxonomy" id="1432656"/>
    <lineage>
        <taxon>Archaea</taxon>
        <taxon>Methanobacteriati</taxon>
        <taxon>Methanobacteriota</taxon>
        <taxon>Thermococci</taxon>
        <taxon>Thermococcales</taxon>
        <taxon>Thermococcaceae</taxon>
        <taxon>Thermococcus</taxon>
    </lineage>
</organism>
<evidence type="ECO:0000313" key="2">
    <source>
        <dbReference type="Proteomes" id="UP000062043"/>
    </source>
</evidence>
<name>A0A0X1KMZ5_9EURY</name>
<dbReference type="PATRIC" id="fig|1432656.3.peg.202"/>
<keyword evidence="2" id="KW-1185">Reference proteome</keyword>
<proteinExistence type="predicted"/>
<reference evidence="1 2" key="1">
    <citation type="submission" date="2014-01" db="EMBL/GenBank/DDBJ databases">
        <title>Genome sequencing of Thermococcus guaymasensis.</title>
        <authorList>
            <person name="Zhang X."/>
            <person name="Alvare G."/>
            <person name="Fristensky B."/>
            <person name="Chen L."/>
            <person name="Suen T."/>
            <person name="Chen Q."/>
            <person name="Ma K."/>
        </authorList>
    </citation>
    <scope>NUCLEOTIDE SEQUENCE [LARGE SCALE GENOMIC DNA]</scope>
    <source>
        <strain evidence="1 2">DSM 11113</strain>
    </source>
</reference>
<dbReference type="RefSeq" id="WP_062370223.1">
    <property type="nucleotide sequence ID" value="NZ_CP007140.1"/>
</dbReference>
<dbReference type="AlphaFoldDB" id="A0A0X1KMZ5"/>
<gene>
    <name evidence="1" type="ORF">X802_01020</name>
</gene>
<dbReference type="OrthoDB" id="96211at2157"/>
<dbReference type="Proteomes" id="UP000062043">
    <property type="component" value="Chromosome"/>
</dbReference>
<protein>
    <submittedName>
        <fullName evidence="1">Uncharacterized protein</fullName>
    </submittedName>
</protein>
<dbReference type="EMBL" id="CP007140">
    <property type="protein sequence ID" value="AJC72633.1"/>
    <property type="molecule type" value="Genomic_DNA"/>
</dbReference>
<dbReference type="KEGG" id="tgy:X802_01020"/>
<accession>A0A0X1KMZ5</accession>
<evidence type="ECO:0000313" key="1">
    <source>
        <dbReference type="EMBL" id="AJC72633.1"/>
    </source>
</evidence>
<dbReference type="GeneID" id="27134244"/>
<dbReference type="STRING" id="1432656.X802_01020"/>